<dbReference type="SMR" id="E3T826"/>
<dbReference type="InterPro" id="IPR036001">
    <property type="entry name" value="PS_II_antenna-like_sf"/>
</dbReference>
<evidence type="ECO:0000256" key="3">
    <source>
        <dbReference type="ARBA" id="ARBA00022531"/>
    </source>
</evidence>
<protein>
    <submittedName>
        <fullName evidence="10">IsiA</fullName>
    </submittedName>
</protein>
<feature type="transmembrane region" description="Helical" evidence="9">
    <location>
        <begin position="26"/>
        <end position="51"/>
    </location>
</feature>
<dbReference type="GO" id="GO:0009767">
    <property type="term" value="P:photosynthetic electron transport chain"/>
    <property type="evidence" value="ECO:0007669"/>
    <property type="project" value="InterPro"/>
</dbReference>
<evidence type="ECO:0000256" key="4">
    <source>
        <dbReference type="ARBA" id="ARBA00022692"/>
    </source>
</evidence>
<evidence type="ECO:0000256" key="6">
    <source>
        <dbReference type="ARBA" id="ARBA00022991"/>
    </source>
</evidence>
<evidence type="ECO:0000256" key="9">
    <source>
        <dbReference type="SAM" id="Phobius"/>
    </source>
</evidence>
<evidence type="ECO:0000256" key="5">
    <source>
        <dbReference type="ARBA" id="ARBA00022989"/>
    </source>
</evidence>
<evidence type="ECO:0000313" key="10">
    <source>
        <dbReference type="EMBL" id="ADO84679.1"/>
    </source>
</evidence>
<dbReference type="GO" id="GO:0016168">
    <property type="term" value="F:chlorophyll binding"/>
    <property type="evidence" value="ECO:0007669"/>
    <property type="project" value="UniProtKB-KW"/>
</dbReference>
<sequence>MQTYGNPEVNYGWWAGNSRLASSSGLFISAHTAHAGLISVWAGGFTLFELGRYTTDSPMWDQGLVLLPHLAAEGIGIGAGGVLDDPKTIVAVGMVHIIAGAVLGAGALFHLLKAPHDLSDASGAARTYHFEWDNTTQLSRILGHHLLILGLYTLLFVGWAMFWGGLYDPDLQEVRLVTDPTLDPAVIFGYQTHFDSVDNLEDIVGGHIFIALLDIAGGIFHLLVPMLPWAKKRVVVNGEAILSYSLGAVAFFGFLSAYWCSVNTYVWPEEFYGPALQIKFGITPYFADTVELPYGIHSARCWLANTTYILAFYFLQGHLWHALRGLGYDFRNVEKFLNSLTYEAPATTAKPKLTTNAMAPIPSTAPPAQVASTE</sequence>
<keyword evidence="6" id="KW-0157">Chromophore</keyword>
<feature type="transmembrane region" description="Helical" evidence="9">
    <location>
        <begin position="89"/>
        <end position="112"/>
    </location>
</feature>
<dbReference type="Pfam" id="PF00421">
    <property type="entry name" value="PSII"/>
    <property type="match status" value="1"/>
</dbReference>
<dbReference type="AlphaFoldDB" id="E3T826"/>
<feature type="transmembrane region" description="Helical" evidence="9">
    <location>
        <begin position="146"/>
        <end position="166"/>
    </location>
</feature>
<reference evidence="10" key="1">
    <citation type="journal article" date="2010" name="ISME J.">
        <title>A new chlorophyll d-containing cyanobacterium: evidence for niche adaptation in the genus Acaryochloris.</title>
        <authorList>
            <person name="Mohr R."/>
            <person name="Voss B."/>
            <person name="Schliep M."/>
            <person name="Kurz T."/>
            <person name="Maldener I."/>
            <person name="Adams D.G."/>
            <person name="Larkum A.D."/>
            <person name="Chen M."/>
            <person name="Hess W.R."/>
        </authorList>
    </citation>
    <scope>NUCLEOTIDE SEQUENCE</scope>
    <source>
        <strain evidence="10">HICR111A</strain>
    </source>
</reference>
<dbReference type="InterPro" id="IPR000932">
    <property type="entry name" value="PS_antenna-like"/>
</dbReference>
<name>E3T826_9CYAN</name>
<evidence type="ECO:0000256" key="7">
    <source>
        <dbReference type="ARBA" id="ARBA00023078"/>
    </source>
</evidence>
<keyword evidence="8 9" id="KW-0472">Membrane</keyword>
<keyword evidence="5 9" id="KW-1133">Transmembrane helix</keyword>
<keyword evidence="7" id="KW-0793">Thylakoid</keyword>
<dbReference type="EMBL" id="GU354026">
    <property type="protein sequence ID" value="ADO84679.1"/>
    <property type="molecule type" value="Genomic_DNA"/>
</dbReference>
<dbReference type="GO" id="GO:0009521">
    <property type="term" value="C:photosystem"/>
    <property type="evidence" value="ECO:0007669"/>
    <property type="project" value="InterPro"/>
</dbReference>
<evidence type="ECO:0000256" key="8">
    <source>
        <dbReference type="ARBA" id="ARBA00023136"/>
    </source>
</evidence>
<feature type="transmembrane region" description="Helical" evidence="9">
    <location>
        <begin position="208"/>
        <end position="229"/>
    </location>
</feature>
<feature type="transmembrane region" description="Helical" evidence="9">
    <location>
        <begin position="241"/>
        <end position="259"/>
    </location>
</feature>
<dbReference type="SUPFAM" id="SSF161077">
    <property type="entry name" value="Photosystem II antenna protein-like"/>
    <property type="match status" value="1"/>
</dbReference>
<keyword evidence="3" id="KW-0602">Photosynthesis</keyword>
<dbReference type="NCBIfam" id="TIGR03041">
    <property type="entry name" value="PS_antenn_a_b"/>
    <property type="match status" value="1"/>
</dbReference>
<evidence type="ECO:0000256" key="2">
    <source>
        <dbReference type="ARBA" id="ARBA00022494"/>
    </source>
</evidence>
<keyword evidence="2" id="KW-0148">Chlorophyll</keyword>
<evidence type="ECO:0000256" key="1">
    <source>
        <dbReference type="ARBA" id="ARBA00004636"/>
    </source>
</evidence>
<comment type="subcellular location">
    <subcellularLocation>
        <location evidence="1">Cellular thylakoid membrane</location>
        <topology evidence="1">Multi-pass membrane protein</topology>
    </subcellularLocation>
</comment>
<dbReference type="GO" id="GO:0031676">
    <property type="term" value="C:plasma membrane-derived thylakoid membrane"/>
    <property type="evidence" value="ECO:0007669"/>
    <property type="project" value="UniProtKB-SubCell"/>
</dbReference>
<accession>E3T826</accession>
<keyword evidence="4 9" id="KW-0812">Transmembrane</keyword>
<proteinExistence type="predicted"/>
<organism evidence="10">
    <name type="scientific">Acaryochloris sp. HICR111A</name>
    <dbReference type="NCBI Taxonomy" id="576912"/>
    <lineage>
        <taxon>Bacteria</taxon>
        <taxon>Bacillati</taxon>
        <taxon>Cyanobacteriota</taxon>
        <taxon>Cyanophyceae</taxon>
        <taxon>Acaryochloridales</taxon>
        <taxon>Acaryochloridaceae</taxon>
        <taxon>Acaryochloris</taxon>
    </lineage>
</organism>